<dbReference type="InterPro" id="IPR013766">
    <property type="entry name" value="Thioredoxin_domain"/>
</dbReference>
<comment type="caution">
    <text evidence="2">The sequence shown here is derived from an EMBL/GenBank/DDBJ whole genome shotgun (WGS) entry which is preliminary data.</text>
</comment>
<proteinExistence type="predicted"/>
<dbReference type="PATRIC" id="fig|319653.3.peg.986"/>
<feature type="domain" description="Thioredoxin" evidence="1">
    <location>
        <begin position="4"/>
        <end position="118"/>
    </location>
</feature>
<keyword evidence="2" id="KW-0413">Isomerase</keyword>
<dbReference type="InterPro" id="IPR036249">
    <property type="entry name" value="Thioredoxin-like_sf"/>
</dbReference>
<dbReference type="GO" id="GO:0016853">
    <property type="term" value="F:isomerase activity"/>
    <property type="evidence" value="ECO:0007669"/>
    <property type="project" value="UniProtKB-KW"/>
</dbReference>
<dbReference type="STRING" id="319653.SAMN04487973_11913"/>
<dbReference type="SUPFAM" id="SSF52833">
    <property type="entry name" value="Thioredoxin-like"/>
    <property type="match status" value="1"/>
</dbReference>
<dbReference type="PANTHER" id="PTHR10438">
    <property type="entry name" value="THIOREDOXIN"/>
    <property type="match status" value="1"/>
</dbReference>
<dbReference type="PANTHER" id="PTHR10438:SF468">
    <property type="entry name" value="THIOREDOXIN-1-RELATED"/>
    <property type="match status" value="1"/>
</dbReference>
<organism evidence="2 3">
    <name type="scientific">Pediococcus ethanolidurans</name>
    <dbReference type="NCBI Taxonomy" id="319653"/>
    <lineage>
        <taxon>Bacteria</taxon>
        <taxon>Bacillati</taxon>
        <taxon>Bacillota</taxon>
        <taxon>Bacilli</taxon>
        <taxon>Lactobacillales</taxon>
        <taxon>Lactobacillaceae</taxon>
        <taxon>Pediococcus</taxon>
    </lineage>
</organism>
<protein>
    <submittedName>
        <fullName evidence="2">Thiol-disulfide isomerase and thioredoxin</fullName>
    </submittedName>
</protein>
<accession>A0A0R2K1T8</accession>
<dbReference type="AlphaFoldDB" id="A0A0R2K1T8"/>
<gene>
    <name evidence="2" type="ORF">IV87_GL000975</name>
</gene>
<sequence length="118" mass="13273">MNFESTGGIIMDAQEQQLTDQEILDAIKTGKKMLFFTAGWCPDCAFIKPVMPEIEAEYDQYDWITVDRDANIKIAQKFGVMGIPSFIALEDGDEIGRFVNGDRKTRQEVEAFVDGIGK</sequence>
<name>A0A0R2K1T8_9LACO</name>
<dbReference type="Proteomes" id="UP000051749">
    <property type="component" value="Unassembled WGS sequence"/>
</dbReference>
<evidence type="ECO:0000259" key="1">
    <source>
        <dbReference type="PROSITE" id="PS51352"/>
    </source>
</evidence>
<evidence type="ECO:0000313" key="3">
    <source>
        <dbReference type="Proteomes" id="UP000051749"/>
    </source>
</evidence>
<reference evidence="2 3" key="1">
    <citation type="journal article" date="2015" name="Genome Announc.">
        <title>Expanding the biotechnology potential of lactobacilli through comparative genomics of 213 strains and associated genera.</title>
        <authorList>
            <person name="Sun Z."/>
            <person name="Harris H.M."/>
            <person name="McCann A."/>
            <person name="Guo C."/>
            <person name="Argimon S."/>
            <person name="Zhang W."/>
            <person name="Yang X."/>
            <person name="Jeffery I.B."/>
            <person name="Cooney J.C."/>
            <person name="Kagawa T.F."/>
            <person name="Liu W."/>
            <person name="Song Y."/>
            <person name="Salvetti E."/>
            <person name="Wrobel A."/>
            <person name="Rasinkangas P."/>
            <person name="Parkhill J."/>
            <person name="Rea M.C."/>
            <person name="O'Sullivan O."/>
            <person name="Ritari J."/>
            <person name="Douillard F.P."/>
            <person name="Paul Ross R."/>
            <person name="Yang R."/>
            <person name="Briner A.E."/>
            <person name="Felis G.E."/>
            <person name="de Vos W.M."/>
            <person name="Barrangou R."/>
            <person name="Klaenhammer T.R."/>
            <person name="Caufield P.W."/>
            <person name="Cui Y."/>
            <person name="Zhang H."/>
            <person name="O'Toole P.W."/>
        </authorList>
    </citation>
    <scope>NUCLEOTIDE SEQUENCE [LARGE SCALE GENOMIC DNA]</scope>
    <source>
        <strain evidence="2 3">DSM 22301</strain>
    </source>
</reference>
<dbReference type="Pfam" id="PF00085">
    <property type="entry name" value="Thioredoxin"/>
    <property type="match status" value="1"/>
</dbReference>
<dbReference type="Gene3D" id="3.40.30.10">
    <property type="entry name" value="Glutaredoxin"/>
    <property type="match status" value="1"/>
</dbReference>
<evidence type="ECO:0000313" key="2">
    <source>
        <dbReference type="EMBL" id="KRN81766.1"/>
    </source>
</evidence>
<dbReference type="CDD" id="cd02947">
    <property type="entry name" value="TRX_family"/>
    <property type="match status" value="1"/>
</dbReference>
<dbReference type="PROSITE" id="PS51352">
    <property type="entry name" value="THIOREDOXIN_2"/>
    <property type="match status" value="1"/>
</dbReference>
<dbReference type="InterPro" id="IPR050620">
    <property type="entry name" value="Thioredoxin_H-type-like"/>
</dbReference>
<dbReference type="EMBL" id="JQBY01000020">
    <property type="protein sequence ID" value="KRN81766.1"/>
    <property type="molecule type" value="Genomic_DNA"/>
</dbReference>